<dbReference type="AlphaFoldDB" id="A0A0N4TPT4"/>
<reference evidence="3 4" key="2">
    <citation type="submission" date="2018-11" db="EMBL/GenBank/DDBJ databases">
        <authorList>
            <consortium name="Pathogen Informatics"/>
        </authorList>
    </citation>
    <scope>NUCLEOTIDE SEQUENCE [LARGE SCALE GENOMIC DNA]</scope>
</reference>
<protein>
    <submittedName>
        <fullName evidence="3 5">Uncharacterized protein</fullName>
    </submittedName>
</protein>
<reference evidence="5" key="1">
    <citation type="submission" date="2017-02" db="UniProtKB">
        <authorList>
            <consortium name="WormBaseParasite"/>
        </authorList>
    </citation>
    <scope>IDENTIFICATION</scope>
</reference>
<sequence>MCLVINFLITLIVGANAMSFLTDEWTESMKQFFQQTQQKIGEKSNQFLNEIGKKFDSAQNFVEQSKDVFSMVAKNLKSSGEKLKATVMKTAETTLRGAGDEVEGFFSEVPNRVSDGFDEILIKLGEVCSWIFRNIIAPILFIIILLGLIYIFIISGCCGCCCSTLLSHFGITLSNTFKQLKKDEHLRRNDRIIVLSNLENSALLQQNESFNDRQLLKNVRILRI</sequence>
<feature type="chain" id="PRO_5044054389" evidence="2">
    <location>
        <begin position="18"/>
        <end position="224"/>
    </location>
</feature>
<name>A0A0N4TPT4_BRUPA</name>
<evidence type="ECO:0000313" key="5">
    <source>
        <dbReference type="WBParaSite" id="BPAG_0001057401-mRNA-1"/>
    </source>
</evidence>
<evidence type="ECO:0000256" key="1">
    <source>
        <dbReference type="SAM" id="Phobius"/>
    </source>
</evidence>
<keyword evidence="4" id="KW-1185">Reference proteome</keyword>
<feature type="transmembrane region" description="Helical" evidence="1">
    <location>
        <begin position="139"/>
        <end position="166"/>
    </location>
</feature>
<dbReference type="WBParaSite" id="BPAG_0001057401-mRNA-1">
    <property type="protein sequence ID" value="BPAG_0001057401-mRNA-1"/>
    <property type="gene ID" value="BPAG_0001057401"/>
</dbReference>
<accession>A0A0N4TPT4</accession>
<feature type="signal peptide" evidence="2">
    <location>
        <begin position="1"/>
        <end position="17"/>
    </location>
</feature>
<keyword evidence="1" id="KW-0812">Transmembrane</keyword>
<dbReference type="Proteomes" id="UP000278627">
    <property type="component" value="Unassembled WGS sequence"/>
</dbReference>
<keyword evidence="1" id="KW-1133">Transmembrane helix</keyword>
<evidence type="ECO:0000313" key="4">
    <source>
        <dbReference type="Proteomes" id="UP000278627"/>
    </source>
</evidence>
<evidence type="ECO:0000256" key="2">
    <source>
        <dbReference type="SAM" id="SignalP"/>
    </source>
</evidence>
<proteinExistence type="predicted"/>
<evidence type="ECO:0000313" key="3">
    <source>
        <dbReference type="EMBL" id="VDN91722.1"/>
    </source>
</evidence>
<gene>
    <name evidence="3" type="ORF">BPAG_LOCUS10536</name>
</gene>
<dbReference type="EMBL" id="UZAD01013190">
    <property type="protein sequence ID" value="VDN91722.1"/>
    <property type="molecule type" value="Genomic_DNA"/>
</dbReference>
<organism evidence="5">
    <name type="scientific">Brugia pahangi</name>
    <name type="common">Filarial nematode worm</name>
    <dbReference type="NCBI Taxonomy" id="6280"/>
    <lineage>
        <taxon>Eukaryota</taxon>
        <taxon>Metazoa</taxon>
        <taxon>Ecdysozoa</taxon>
        <taxon>Nematoda</taxon>
        <taxon>Chromadorea</taxon>
        <taxon>Rhabditida</taxon>
        <taxon>Spirurina</taxon>
        <taxon>Spiruromorpha</taxon>
        <taxon>Filarioidea</taxon>
        <taxon>Onchocercidae</taxon>
        <taxon>Brugia</taxon>
    </lineage>
</organism>
<keyword evidence="1" id="KW-0472">Membrane</keyword>
<keyword evidence="2" id="KW-0732">Signal</keyword>